<dbReference type="Gene3D" id="3.40.50.2000">
    <property type="entry name" value="Glycogen Phosphorylase B"/>
    <property type="match status" value="2"/>
</dbReference>
<accession>A0A8F9TWI6</accession>
<dbReference type="Proteomes" id="UP000825051">
    <property type="component" value="Chromosome"/>
</dbReference>
<keyword evidence="2" id="KW-0808">Transferase</keyword>
<dbReference type="InterPro" id="IPR051199">
    <property type="entry name" value="LPS_LOS_Heptosyltrfase"/>
</dbReference>
<dbReference type="Pfam" id="PF01075">
    <property type="entry name" value="Glyco_transf_9"/>
    <property type="match status" value="1"/>
</dbReference>
<protein>
    <submittedName>
        <fullName evidence="3">Glycosyltransferase family 9 protein</fullName>
    </submittedName>
</protein>
<dbReference type="GO" id="GO:0008713">
    <property type="term" value="F:ADP-heptose-lipopolysaccharide heptosyltransferase activity"/>
    <property type="evidence" value="ECO:0007669"/>
    <property type="project" value="TreeGrafter"/>
</dbReference>
<keyword evidence="1" id="KW-0328">Glycosyltransferase</keyword>
<dbReference type="SUPFAM" id="SSF53756">
    <property type="entry name" value="UDP-Glycosyltransferase/glycogen phosphorylase"/>
    <property type="match status" value="1"/>
</dbReference>
<name>A0A8F9TWI6_9BACT</name>
<dbReference type="RefSeq" id="WP_220165543.1">
    <property type="nucleotide sequence ID" value="NZ_CP080507.1"/>
</dbReference>
<evidence type="ECO:0000313" key="4">
    <source>
        <dbReference type="Proteomes" id="UP000825051"/>
    </source>
</evidence>
<organism evidence="3 4">
    <name type="scientific">Horticoccus luteus</name>
    <dbReference type="NCBI Taxonomy" id="2862869"/>
    <lineage>
        <taxon>Bacteria</taxon>
        <taxon>Pseudomonadati</taxon>
        <taxon>Verrucomicrobiota</taxon>
        <taxon>Opitutia</taxon>
        <taxon>Opitutales</taxon>
        <taxon>Opitutaceae</taxon>
        <taxon>Horticoccus</taxon>
    </lineage>
</organism>
<sequence>MIELLIIKPSSLGDIVQALQVATSLKAQRDDLRISWIVRDIFAPLVRACEAVDEVFVFERSGGTKGFLRLMREVRRTKFDYVFDLQGLLRTGLMTSRTIAKKKVGRTDAREWSSLFYDEKVPLPPNGRKSHALEILLQFCGVLGAKPELRGTLKFRAPEGLNLKFVEGRSGGKPVLMFPDSRRAEKCWHGFKQLTEMVLRSDRNRKVVWAGSNVVADRGAFPAAQFLNLTGNTSLLSLPALVKSADWVISNDSGPMHLAAALGVRTLAIFGPTDPRLYGPFPPDAPTNHVIQAPVGALKLLTAKDVFARLQKLEGKGSRGRRSE</sequence>
<dbReference type="CDD" id="cd03789">
    <property type="entry name" value="GT9_LPS_heptosyltransferase"/>
    <property type="match status" value="1"/>
</dbReference>
<reference evidence="3" key="1">
    <citation type="submission" date="2021-08" db="EMBL/GenBank/DDBJ databases">
        <title>Genome of a novel bacterium of the phylum Verrucomicrobia, Oleiharenicola sp. KSB-15.</title>
        <authorList>
            <person name="Chung J.-H."/>
            <person name="Ahn J.-H."/>
            <person name="Yoon Y."/>
            <person name="Kim D.-Y."/>
            <person name="An S.-H."/>
            <person name="Park I."/>
            <person name="Yeon J."/>
        </authorList>
    </citation>
    <scope>NUCLEOTIDE SEQUENCE</scope>
    <source>
        <strain evidence="3">KSB-15</strain>
    </source>
</reference>
<dbReference type="EMBL" id="CP080507">
    <property type="protein sequence ID" value="QYM80400.1"/>
    <property type="molecule type" value="Genomic_DNA"/>
</dbReference>
<dbReference type="InterPro" id="IPR002201">
    <property type="entry name" value="Glyco_trans_9"/>
</dbReference>
<keyword evidence="4" id="KW-1185">Reference proteome</keyword>
<evidence type="ECO:0000313" key="3">
    <source>
        <dbReference type="EMBL" id="QYM80400.1"/>
    </source>
</evidence>
<evidence type="ECO:0000256" key="1">
    <source>
        <dbReference type="ARBA" id="ARBA00022676"/>
    </source>
</evidence>
<dbReference type="GO" id="GO:0009244">
    <property type="term" value="P:lipopolysaccharide core region biosynthetic process"/>
    <property type="evidence" value="ECO:0007669"/>
    <property type="project" value="TreeGrafter"/>
</dbReference>
<dbReference type="KEGG" id="ole:K0B96_07275"/>
<dbReference type="AlphaFoldDB" id="A0A8F9TWI6"/>
<dbReference type="PANTHER" id="PTHR30160">
    <property type="entry name" value="TETRAACYLDISACCHARIDE 4'-KINASE-RELATED"/>
    <property type="match status" value="1"/>
</dbReference>
<proteinExistence type="predicted"/>
<dbReference type="GO" id="GO:0005829">
    <property type="term" value="C:cytosol"/>
    <property type="evidence" value="ECO:0007669"/>
    <property type="project" value="TreeGrafter"/>
</dbReference>
<dbReference type="PANTHER" id="PTHR30160:SF1">
    <property type="entry name" value="LIPOPOLYSACCHARIDE 1,2-N-ACETYLGLUCOSAMINETRANSFERASE-RELATED"/>
    <property type="match status" value="1"/>
</dbReference>
<gene>
    <name evidence="3" type="ORF">K0B96_07275</name>
</gene>
<evidence type="ECO:0000256" key="2">
    <source>
        <dbReference type="ARBA" id="ARBA00022679"/>
    </source>
</evidence>